<proteinExistence type="predicted"/>
<dbReference type="GO" id="GO:0004674">
    <property type="term" value="F:protein serine/threonine kinase activity"/>
    <property type="evidence" value="ECO:0007669"/>
    <property type="project" value="TreeGrafter"/>
</dbReference>
<comment type="caution">
    <text evidence="3">The sequence shown here is derived from an EMBL/GenBank/DDBJ whole genome shotgun (WGS) entry which is preliminary data.</text>
</comment>
<feature type="non-terminal residue" evidence="3">
    <location>
        <position position="375"/>
    </location>
</feature>
<feature type="compositionally biased region" description="Basic and acidic residues" evidence="1">
    <location>
        <begin position="293"/>
        <end position="304"/>
    </location>
</feature>
<protein>
    <recommendedName>
        <fullName evidence="2">Protein kinase domain-containing protein</fullName>
    </recommendedName>
</protein>
<dbReference type="PANTHER" id="PTHR44167:SF24">
    <property type="entry name" value="SERINE_THREONINE-PROTEIN KINASE CHK2"/>
    <property type="match status" value="1"/>
</dbReference>
<dbReference type="AlphaFoldDB" id="A0A6A4YXU8"/>
<sequence>MWSLGCLIYQMHCNEELVSTDINQDVVLDRIKMAAEWTDEALWKRIETNIPDEAAQDLVKKLLVRDPMGRISAKDVLEHFYFHPEKTREQIHEQFQAITKTQSHINTLLDTTATLQLEMKALQQSNQVSNAVENLSQVVMGGMLEASENVSPTSFVVLPSKLNSRERSSIDDVKSFVHELMPTVNVLKTTYSTLTKETSLKHVLEMATDLTKALSKIDGGEPMYLYLIDEGTGKIVVREDDPVYPIEIPRNDTGFWSTALPWIESGFEWLQKGLEGVEGAQEWLDSCVSSGERTNDSESVKETTEEPATDNDGLPNVVQTASERPTVTHVQGAALREFTQWMLQHDCERTFGGLKRVITSNGTVLWTSSDSIDSI</sequence>
<dbReference type="GO" id="GO:0005524">
    <property type="term" value="F:ATP binding"/>
    <property type="evidence" value="ECO:0007669"/>
    <property type="project" value="InterPro"/>
</dbReference>
<evidence type="ECO:0000259" key="2">
    <source>
        <dbReference type="PROSITE" id="PS50011"/>
    </source>
</evidence>
<dbReference type="SUPFAM" id="SSF56112">
    <property type="entry name" value="Protein kinase-like (PK-like)"/>
    <property type="match status" value="1"/>
</dbReference>
<organism evidence="3">
    <name type="scientific">Aphanomyces stellatus</name>
    <dbReference type="NCBI Taxonomy" id="120398"/>
    <lineage>
        <taxon>Eukaryota</taxon>
        <taxon>Sar</taxon>
        <taxon>Stramenopiles</taxon>
        <taxon>Oomycota</taxon>
        <taxon>Saprolegniomycetes</taxon>
        <taxon>Saprolegniales</taxon>
        <taxon>Verrucalvaceae</taxon>
        <taxon>Aphanomyces</taxon>
    </lineage>
</organism>
<feature type="domain" description="Protein kinase" evidence="2">
    <location>
        <begin position="1"/>
        <end position="82"/>
    </location>
</feature>
<dbReference type="InterPro" id="IPR000719">
    <property type="entry name" value="Prot_kinase_dom"/>
</dbReference>
<evidence type="ECO:0000313" key="3">
    <source>
        <dbReference type="EMBL" id="KAF0703583.1"/>
    </source>
</evidence>
<dbReference type="Pfam" id="PF00069">
    <property type="entry name" value="Pkinase"/>
    <property type="match status" value="1"/>
</dbReference>
<gene>
    <name evidence="3" type="ORF">As57867_007577</name>
</gene>
<dbReference type="GO" id="GO:0044773">
    <property type="term" value="P:mitotic DNA damage checkpoint signaling"/>
    <property type="evidence" value="ECO:0007669"/>
    <property type="project" value="TreeGrafter"/>
</dbReference>
<dbReference type="OrthoDB" id="192887at2759"/>
<name>A0A6A4YXU8_9STRA</name>
<accession>A0A6A4YXU8</accession>
<feature type="region of interest" description="Disordered" evidence="1">
    <location>
        <begin position="288"/>
        <end position="316"/>
    </location>
</feature>
<dbReference type="PANTHER" id="PTHR44167">
    <property type="entry name" value="OVARIAN-SPECIFIC SERINE/THREONINE-PROTEIN KINASE LOK-RELATED"/>
    <property type="match status" value="1"/>
</dbReference>
<dbReference type="GO" id="GO:0005634">
    <property type="term" value="C:nucleus"/>
    <property type="evidence" value="ECO:0007669"/>
    <property type="project" value="TreeGrafter"/>
</dbReference>
<dbReference type="EMBL" id="VJMH01004174">
    <property type="protein sequence ID" value="KAF0703583.1"/>
    <property type="molecule type" value="Genomic_DNA"/>
</dbReference>
<reference evidence="3" key="1">
    <citation type="submission" date="2019-06" db="EMBL/GenBank/DDBJ databases">
        <title>Genomics analysis of Aphanomyces spp. identifies a new class of oomycete effector associated with host adaptation.</title>
        <authorList>
            <person name="Gaulin E."/>
        </authorList>
    </citation>
    <scope>NUCLEOTIDE SEQUENCE</scope>
    <source>
        <strain evidence="3">CBS 578.67</strain>
    </source>
</reference>
<dbReference type="InterPro" id="IPR011009">
    <property type="entry name" value="Kinase-like_dom_sf"/>
</dbReference>
<dbReference type="PROSITE" id="PS50011">
    <property type="entry name" value="PROTEIN_KINASE_DOM"/>
    <property type="match status" value="1"/>
</dbReference>
<evidence type="ECO:0000256" key="1">
    <source>
        <dbReference type="SAM" id="MobiDB-lite"/>
    </source>
</evidence>
<dbReference type="Gene3D" id="1.10.510.10">
    <property type="entry name" value="Transferase(Phosphotransferase) domain 1"/>
    <property type="match status" value="1"/>
</dbReference>